<evidence type="ECO:0000313" key="3">
    <source>
        <dbReference type="Proteomes" id="UP001482231"/>
    </source>
</evidence>
<comment type="caution">
    <text evidence="2">The sequence shown here is derived from an EMBL/GenBank/DDBJ whole genome shotgun (WGS) entry which is preliminary data.</text>
</comment>
<keyword evidence="1" id="KW-0472">Membrane</keyword>
<feature type="transmembrane region" description="Helical" evidence="1">
    <location>
        <begin position="6"/>
        <end position="26"/>
    </location>
</feature>
<accession>A0ABV0EGU9</accession>
<keyword evidence="1" id="KW-1133">Transmembrane helix</keyword>
<keyword evidence="3" id="KW-1185">Reference proteome</keyword>
<proteinExistence type="predicted"/>
<dbReference type="EMBL" id="JBAJEX010000012">
    <property type="protein sequence ID" value="MEO1767873.1"/>
    <property type="molecule type" value="Genomic_DNA"/>
</dbReference>
<feature type="transmembrane region" description="Helical" evidence="1">
    <location>
        <begin position="112"/>
        <end position="130"/>
    </location>
</feature>
<dbReference type="Proteomes" id="UP001482231">
    <property type="component" value="Unassembled WGS sequence"/>
</dbReference>
<feature type="transmembrane region" description="Helical" evidence="1">
    <location>
        <begin position="163"/>
        <end position="183"/>
    </location>
</feature>
<dbReference type="Pfam" id="PF02325">
    <property type="entry name" value="CCB3_YggT"/>
    <property type="match status" value="2"/>
</dbReference>
<gene>
    <name evidence="2" type="ORF">V6E02_11695</name>
</gene>
<keyword evidence="1" id="KW-0812">Transmembrane</keyword>
<organism evidence="2 3">
    <name type="scientific">Thiobacter aerophilum</name>
    <dbReference type="NCBI Taxonomy" id="3121275"/>
    <lineage>
        <taxon>Bacteria</taxon>
        <taxon>Pseudomonadati</taxon>
        <taxon>Pseudomonadota</taxon>
        <taxon>Betaproteobacteria</taxon>
        <taxon>Burkholderiales</taxon>
        <taxon>Thiobacteraceae</taxon>
        <taxon>Thiobacter</taxon>
    </lineage>
</organism>
<dbReference type="RefSeq" id="WP_347308985.1">
    <property type="nucleotide sequence ID" value="NZ_JBAJEX010000012.1"/>
</dbReference>
<sequence>MLSQAVIFLLDTVVTAFIALLLLRFYLQLLRVPQGNPLTPFVVTATNFLVLPLRRVIPGLWGLDLATLVAAWFMQWLLALAVEALSGLPLARGSGLMYLGFGLWAAVELLRMSLYLLMLVQVMLFVVSLVNPFSPFMAVLEALSRPFTRQVRRVIPPIANVDLSPMVILIVCQLVLMLPVAWLEQAAKEMIHAGMGGFGL</sequence>
<evidence type="ECO:0000313" key="2">
    <source>
        <dbReference type="EMBL" id="MEO1767873.1"/>
    </source>
</evidence>
<dbReference type="InterPro" id="IPR003425">
    <property type="entry name" value="CCB3/YggT"/>
</dbReference>
<reference evidence="2 3" key="1">
    <citation type="submission" date="2024-02" db="EMBL/GenBank/DDBJ databases">
        <title>New thermophilic sulfur-oxidizing bacteria from a hot springs of the Uzon caldera (Kamchatka, Russia).</title>
        <authorList>
            <person name="Dukat A.M."/>
            <person name="Elcheninov A.G."/>
            <person name="Frolov E.N."/>
        </authorList>
    </citation>
    <scope>NUCLEOTIDE SEQUENCE [LARGE SCALE GENOMIC DNA]</scope>
    <source>
        <strain evidence="2 3">AK1</strain>
    </source>
</reference>
<name>A0ABV0EGU9_9BURK</name>
<evidence type="ECO:0000256" key="1">
    <source>
        <dbReference type="SAM" id="Phobius"/>
    </source>
</evidence>
<protein>
    <submittedName>
        <fullName evidence="2">YggT family protein</fullName>
    </submittedName>
</protein>